<keyword evidence="2" id="KW-1185">Reference proteome</keyword>
<protein>
    <recommendedName>
        <fullName evidence="3">Bacteriophage CII protein</fullName>
    </recommendedName>
</protein>
<dbReference type="Proteomes" id="UP000646911">
    <property type="component" value="Unassembled WGS sequence"/>
</dbReference>
<organism evidence="1 2">
    <name type="scientific">Undibacterium umbellatum</name>
    <dbReference type="NCBI Taxonomy" id="2762300"/>
    <lineage>
        <taxon>Bacteria</taxon>
        <taxon>Pseudomonadati</taxon>
        <taxon>Pseudomonadota</taxon>
        <taxon>Betaproteobacteria</taxon>
        <taxon>Burkholderiales</taxon>
        <taxon>Oxalobacteraceae</taxon>
        <taxon>Undibacterium</taxon>
    </lineage>
</organism>
<dbReference type="InterPro" id="IPR010982">
    <property type="entry name" value="Lambda_DNA-bd_dom_sf"/>
</dbReference>
<gene>
    <name evidence="1" type="ORF">H8L47_01475</name>
</gene>
<dbReference type="SUPFAM" id="SSF47413">
    <property type="entry name" value="lambda repressor-like DNA-binding domains"/>
    <property type="match status" value="1"/>
</dbReference>
<dbReference type="InterPro" id="IPR007933">
    <property type="entry name" value="Transcrpt_activ_CII"/>
</dbReference>
<evidence type="ECO:0000313" key="2">
    <source>
        <dbReference type="Proteomes" id="UP000646911"/>
    </source>
</evidence>
<dbReference type="Gene3D" id="1.10.260.40">
    <property type="entry name" value="lambda repressor-like DNA-binding domains"/>
    <property type="match status" value="1"/>
</dbReference>
<dbReference type="Pfam" id="PF05269">
    <property type="entry name" value="Phage_CII"/>
    <property type="match status" value="1"/>
</dbReference>
<sequence length="117" mass="12769">MNTQGNEPLFSRKPTIQLSDVQLAKARRIESALLQQVQKTKVCTIADAFGVHETTAGRWINEGELTFLAQFLAVIGVEAVPTEHAYSPKVVEALMTIAGTKITQASSAEEFFTQFVG</sequence>
<evidence type="ECO:0008006" key="3">
    <source>
        <dbReference type="Google" id="ProtNLM"/>
    </source>
</evidence>
<accession>A0ABR6Z389</accession>
<proteinExistence type="predicted"/>
<dbReference type="EMBL" id="JACOFX010000001">
    <property type="protein sequence ID" value="MBC3906229.1"/>
    <property type="molecule type" value="Genomic_DNA"/>
</dbReference>
<reference evidence="1 2" key="1">
    <citation type="submission" date="2020-08" db="EMBL/GenBank/DDBJ databases">
        <title>Novel species isolated from subtropical streams in China.</title>
        <authorList>
            <person name="Lu H."/>
        </authorList>
    </citation>
    <scope>NUCLEOTIDE SEQUENCE [LARGE SCALE GENOMIC DNA]</scope>
    <source>
        <strain evidence="1 2">NL8W</strain>
    </source>
</reference>
<name>A0ABR6Z389_9BURK</name>
<comment type="caution">
    <text evidence="1">The sequence shown here is derived from an EMBL/GenBank/DDBJ whole genome shotgun (WGS) entry which is preliminary data.</text>
</comment>
<dbReference type="RefSeq" id="WP_186951466.1">
    <property type="nucleotide sequence ID" value="NZ_JACOFX010000001.1"/>
</dbReference>
<evidence type="ECO:0000313" key="1">
    <source>
        <dbReference type="EMBL" id="MBC3906229.1"/>
    </source>
</evidence>